<evidence type="ECO:0000313" key="2">
    <source>
        <dbReference type="Proteomes" id="UP000199028"/>
    </source>
</evidence>
<dbReference type="RefSeq" id="WP_143086706.1">
    <property type="nucleotide sequence ID" value="NZ_FOFT01000004.1"/>
</dbReference>
<dbReference type="Proteomes" id="UP000199028">
    <property type="component" value="Unassembled WGS sequence"/>
</dbReference>
<organism evidence="1 2">
    <name type="scientific">Lentzea flaviverrucosa</name>
    <dbReference type="NCBI Taxonomy" id="200379"/>
    <lineage>
        <taxon>Bacteria</taxon>
        <taxon>Bacillati</taxon>
        <taxon>Actinomycetota</taxon>
        <taxon>Actinomycetes</taxon>
        <taxon>Pseudonocardiales</taxon>
        <taxon>Pseudonocardiaceae</taxon>
        <taxon>Lentzea</taxon>
    </lineage>
</organism>
<reference evidence="2" key="1">
    <citation type="submission" date="2016-10" db="EMBL/GenBank/DDBJ databases">
        <authorList>
            <person name="Varghese N."/>
            <person name="Submissions S."/>
        </authorList>
    </citation>
    <scope>NUCLEOTIDE SEQUENCE [LARGE SCALE GENOMIC DNA]</scope>
    <source>
        <strain evidence="2">CGMCC 4.578</strain>
    </source>
</reference>
<dbReference type="EMBL" id="FOFT01000004">
    <property type="protein sequence ID" value="SER22967.1"/>
    <property type="molecule type" value="Genomic_DNA"/>
</dbReference>
<accession>A0A1H9MHN5</accession>
<dbReference type="OrthoDB" id="8593648at2"/>
<protein>
    <submittedName>
        <fullName evidence="1">Uncharacterized protein</fullName>
    </submittedName>
</protein>
<evidence type="ECO:0000313" key="1">
    <source>
        <dbReference type="EMBL" id="SER22967.1"/>
    </source>
</evidence>
<keyword evidence="2" id="KW-1185">Reference proteome</keyword>
<sequence>MSFSSDTRKVLDDSLPLGRRVTALCYCLERYSPIGFHASLSFLRFVAGDFTRDPAALPRAMELLTSSYTAWQAELRAYAVLRRHAKRLGYRRPHPSAPNPNQPSHWYGAPREGALHAVWVWYSKGDSADVDVHSLAVALLERGRFTAEQREIFDRVCAQPGNSRAIVRQMAVVVAKS</sequence>
<gene>
    <name evidence="1" type="ORF">SAMN05216195_104372</name>
</gene>
<dbReference type="AlphaFoldDB" id="A0A1H9MHN5"/>
<name>A0A1H9MHN5_9PSEU</name>
<proteinExistence type="predicted"/>